<dbReference type="AlphaFoldDB" id="A0A7J6LLC0"/>
<keyword evidence="5 6" id="KW-0067">ATP-binding</keyword>
<evidence type="ECO:0000256" key="5">
    <source>
        <dbReference type="ARBA" id="ARBA00022840"/>
    </source>
</evidence>
<keyword evidence="1" id="KW-0723">Serine/threonine-protein kinase</keyword>
<feature type="compositionally biased region" description="Basic and acidic residues" evidence="7">
    <location>
        <begin position="400"/>
        <end position="412"/>
    </location>
</feature>
<keyword evidence="3 6" id="KW-0547">Nucleotide-binding</keyword>
<feature type="region of interest" description="Disordered" evidence="7">
    <location>
        <begin position="341"/>
        <end position="492"/>
    </location>
</feature>
<feature type="compositionally biased region" description="Basic and acidic residues" evidence="7">
    <location>
        <begin position="421"/>
        <end position="438"/>
    </location>
</feature>
<dbReference type="GO" id="GO:0004674">
    <property type="term" value="F:protein serine/threonine kinase activity"/>
    <property type="evidence" value="ECO:0007669"/>
    <property type="project" value="UniProtKB-KW"/>
</dbReference>
<evidence type="ECO:0000256" key="7">
    <source>
        <dbReference type="SAM" id="MobiDB-lite"/>
    </source>
</evidence>
<feature type="region of interest" description="Disordered" evidence="7">
    <location>
        <begin position="603"/>
        <end position="622"/>
    </location>
</feature>
<feature type="compositionally biased region" description="Basic and acidic residues" evidence="7">
    <location>
        <begin position="671"/>
        <end position="682"/>
    </location>
</feature>
<dbReference type="PROSITE" id="PS50011">
    <property type="entry name" value="PROTEIN_KINASE_DOM"/>
    <property type="match status" value="1"/>
</dbReference>
<keyword evidence="4 9" id="KW-0418">Kinase</keyword>
<feature type="compositionally biased region" description="Basic and acidic residues" evidence="7">
    <location>
        <begin position="559"/>
        <end position="571"/>
    </location>
</feature>
<dbReference type="InterPro" id="IPR011009">
    <property type="entry name" value="Kinase-like_dom_sf"/>
</dbReference>
<feature type="domain" description="Protein kinase" evidence="8">
    <location>
        <begin position="37"/>
        <end position="314"/>
    </location>
</feature>
<evidence type="ECO:0000313" key="10">
    <source>
        <dbReference type="Proteomes" id="UP000591131"/>
    </source>
</evidence>
<feature type="region of interest" description="Disordered" evidence="7">
    <location>
        <begin position="512"/>
        <end position="571"/>
    </location>
</feature>
<reference evidence="9 10" key="1">
    <citation type="submission" date="2020-04" db="EMBL/GenBank/DDBJ databases">
        <title>Perkinsus chesapeaki whole genome sequence.</title>
        <authorList>
            <person name="Bogema D.R."/>
        </authorList>
    </citation>
    <scope>NUCLEOTIDE SEQUENCE [LARGE SCALE GENOMIC DNA]</scope>
    <source>
        <strain evidence="9">ATCC PRA-425</strain>
    </source>
</reference>
<evidence type="ECO:0000256" key="3">
    <source>
        <dbReference type="ARBA" id="ARBA00022741"/>
    </source>
</evidence>
<dbReference type="InterPro" id="IPR050205">
    <property type="entry name" value="CDPK_Ser/Thr_kinases"/>
</dbReference>
<dbReference type="Proteomes" id="UP000591131">
    <property type="component" value="Unassembled WGS sequence"/>
</dbReference>
<feature type="compositionally biased region" description="Basic and acidic residues" evidence="7">
    <location>
        <begin position="383"/>
        <end position="392"/>
    </location>
</feature>
<dbReference type="PROSITE" id="PS00108">
    <property type="entry name" value="PROTEIN_KINASE_ST"/>
    <property type="match status" value="1"/>
</dbReference>
<feature type="region of interest" description="Disordered" evidence="7">
    <location>
        <begin position="667"/>
        <end position="733"/>
    </location>
</feature>
<dbReference type="PANTHER" id="PTHR24349">
    <property type="entry name" value="SERINE/THREONINE-PROTEIN KINASE"/>
    <property type="match status" value="1"/>
</dbReference>
<dbReference type="GO" id="GO:0005524">
    <property type="term" value="F:ATP binding"/>
    <property type="evidence" value="ECO:0007669"/>
    <property type="project" value="UniProtKB-UniRule"/>
</dbReference>
<feature type="binding site" evidence="6">
    <location>
        <position position="66"/>
    </location>
    <ligand>
        <name>ATP</name>
        <dbReference type="ChEBI" id="CHEBI:30616"/>
    </ligand>
</feature>
<accession>A0A7J6LLC0</accession>
<evidence type="ECO:0000256" key="4">
    <source>
        <dbReference type="ARBA" id="ARBA00022777"/>
    </source>
</evidence>
<evidence type="ECO:0000259" key="8">
    <source>
        <dbReference type="PROSITE" id="PS50011"/>
    </source>
</evidence>
<feature type="compositionally biased region" description="Polar residues" evidence="7">
    <location>
        <begin position="685"/>
        <end position="694"/>
    </location>
</feature>
<evidence type="ECO:0000313" key="9">
    <source>
        <dbReference type="EMBL" id="KAF4659840.1"/>
    </source>
</evidence>
<sequence>MGLLCSKDLFKSFADSEDFPIENRPPEGEAADIRDYYVLGEKIGSGAYGQVRKCHCVETGDLYAVKILAVERPDRDYNQVRATVANEVYVLSKLNHPNVCKPREFFEDEYFYYQVMQMYGPPVFTGLNAKFAPTMRYRDGSEPLLAVRLPEYRIAELVRSALKACAHIHSHRIVHRDIKGDNFLFASDDVARGELVMVDFGLAIELTSEEPIRRACGTVRWVAPEMLQGGYNSGSVDIWAVGVLMYILVYGCYPYDGKVVHEVLEKILCYEPAWQPVHSQWEPSIETRKFMRRLMMKDPRKRLTAKQALRDNWFMVIGKTKPPEVIVADRVAKAAQKEAARLKKAERSTTDAISQSHLEREPSPASEAEFSMVPGSSIAATRGDAESIRDDDMSVGGSLHESESQQEGHTEDVIEDEAGEDGVRAPVEDTKKPLDAKDPPLASPRGFRTASPQATSSDAPLDPTRFISLLPSNHQREDREVEKEASAAAMTPRVKKILKDIRVELRNDLDVDDGLDVYDGDEEGASKEEVPLPSSVDSPKGGPPAPSSESSTKRRRLKKEQLRQDSKNFETKADNLLEKLRADHEHGVRRGNRIAGFSVERTALAPGPNKNPLGDNRFISSPPNANITNSTSEMSNERANVLAFRSVLPRGALNFQTIESGPVKRVSLEGIEEKDGSHDSRRSSKASFTKNQTWHAPLEEKQNRTKARRRKSILEGEAASAEEPESEQASSQR</sequence>
<dbReference type="Gene3D" id="1.10.510.10">
    <property type="entry name" value="Transferase(Phosphotransferase) domain 1"/>
    <property type="match status" value="1"/>
</dbReference>
<name>A0A7J6LLC0_PERCH</name>
<dbReference type="SUPFAM" id="SSF56112">
    <property type="entry name" value="Protein kinase-like (PK-like)"/>
    <property type="match status" value="1"/>
</dbReference>
<dbReference type="SMART" id="SM00220">
    <property type="entry name" value="S_TKc"/>
    <property type="match status" value="1"/>
</dbReference>
<comment type="caution">
    <text evidence="9">The sequence shown here is derived from an EMBL/GenBank/DDBJ whole genome shotgun (WGS) entry which is preliminary data.</text>
</comment>
<dbReference type="InterPro" id="IPR017441">
    <property type="entry name" value="Protein_kinase_ATP_BS"/>
</dbReference>
<feature type="non-terminal residue" evidence="9">
    <location>
        <position position="733"/>
    </location>
</feature>
<protein>
    <submittedName>
        <fullName evidence="9">Serine/threonine-protein kinase 17A</fullName>
    </submittedName>
</protein>
<dbReference type="Pfam" id="PF00069">
    <property type="entry name" value="Pkinase"/>
    <property type="match status" value="1"/>
</dbReference>
<keyword evidence="2" id="KW-0808">Transferase</keyword>
<organism evidence="9 10">
    <name type="scientific">Perkinsus chesapeaki</name>
    <name type="common">Clam parasite</name>
    <name type="synonym">Perkinsus andrewsi</name>
    <dbReference type="NCBI Taxonomy" id="330153"/>
    <lineage>
        <taxon>Eukaryota</taxon>
        <taxon>Sar</taxon>
        <taxon>Alveolata</taxon>
        <taxon>Perkinsozoa</taxon>
        <taxon>Perkinsea</taxon>
        <taxon>Perkinsida</taxon>
        <taxon>Perkinsidae</taxon>
        <taxon>Perkinsus</taxon>
    </lineage>
</organism>
<dbReference type="OrthoDB" id="2914378at2759"/>
<gene>
    <name evidence="9" type="primary">STK17A_1</name>
    <name evidence="9" type="ORF">FOL47_007407</name>
</gene>
<proteinExistence type="predicted"/>
<evidence type="ECO:0000256" key="1">
    <source>
        <dbReference type="ARBA" id="ARBA00022527"/>
    </source>
</evidence>
<dbReference type="InterPro" id="IPR008271">
    <property type="entry name" value="Ser/Thr_kinase_AS"/>
</dbReference>
<feature type="compositionally biased region" description="Acidic residues" evidence="7">
    <location>
        <begin position="512"/>
        <end position="523"/>
    </location>
</feature>
<dbReference type="EMBL" id="JAAPAO010000437">
    <property type="protein sequence ID" value="KAF4659840.1"/>
    <property type="molecule type" value="Genomic_DNA"/>
</dbReference>
<dbReference type="Gene3D" id="3.30.200.20">
    <property type="entry name" value="Phosphorylase Kinase, domain 1"/>
    <property type="match status" value="1"/>
</dbReference>
<evidence type="ECO:0000256" key="2">
    <source>
        <dbReference type="ARBA" id="ARBA00022679"/>
    </source>
</evidence>
<feature type="compositionally biased region" description="Basic and acidic residues" evidence="7">
    <location>
        <begin position="474"/>
        <end position="485"/>
    </location>
</feature>
<dbReference type="PROSITE" id="PS00107">
    <property type="entry name" value="PROTEIN_KINASE_ATP"/>
    <property type="match status" value="1"/>
</dbReference>
<keyword evidence="10" id="KW-1185">Reference proteome</keyword>
<evidence type="ECO:0000256" key="6">
    <source>
        <dbReference type="PROSITE-ProRule" id="PRU10141"/>
    </source>
</evidence>
<dbReference type="InterPro" id="IPR000719">
    <property type="entry name" value="Prot_kinase_dom"/>
</dbReference>